<dbReference type="PANTHER" id="PTHR33112">
    <property type="entry name" value="DOMAIN PROTEIN, PUTATIVE-RELATED"/>
    <property type="match status" value="1"/>
</dbReference>
<dbReference type="InterPro" id="IPR010730">
    <property type="entry name" value="HET"/>
</dbReference>
<evidence type="ECO:0000313" key="2">
    <source>
        <dbReference type="EMBL" id="KAJ8489004.1"/>
    </source>
</evidence>
<evidence type="ECO:0000313" key="3">
    <source>
        <dbReference type="Proteomes" id="UP001215151"/>
    </source>
</evidence>
<keyword evidence="3" id="KW-1185">Reference proteome</keyword>
<dbReference type="AlphaFoldDB" id="A0AAD7TYP5"/>
<reference evidence="2" key="1">
    <citation type="submission" date="2022-11" db="EMBL/GenBank/DDBJ databases">
        <title>Genome Sequence of Cubamyces cubensis.</title>
        <authorList>
            <person name="Buettner E."/>
        </authorList>
    </citation>
    <scope>NUCLEOTIDE SEQUENCE</scope>
    <source>
        <strain evidence="2">MPL-01</strain>
    </source>
</reference>
<comment type="caution">
    <text evidence="2">The sequence shown here is derived from an EMBL/GenBank/DDBJ whole genome shotgun (WGS) entry which is preliminary data.</text>
</comment>
<feature type="domain" description="Heterokaryon incompatibility" evidence="1">
    <location>
        <begin position="78"/>
        <end position="244"/>
    </location>
</feature>
<protein>
    <recommendedName>
        <fullName evidence="1">Heterokaryon incompatibility domain-containing protein</fullName>
    </recommendedName>
</protein>
<proteinExistence type="predicted"/>
<dbReference type="PANTHER" id="PTHR33112:SF16">
    <property type="entry name" value="HETEROKARYON INCOMPATIBILITY DOMAIN-CONTAINING PROTEIN"/>
    <property type="match status" value="1"/>
</dbReference>
<dbReference type="Proteomes" id="UP001215151">
    <property type="component" value="Unassembled WGS sequence"/>
</dbReference>
<dbReference type="Pfam" id="PF06985">
    <property type="entry name" value="HET"/>
    <property type="match status" value="1"/>
</dbReference>
<sequence>MAPLIEGRVRIPHVGSPAVLSLAKECVEDCMRNHERCRAITRHRVDSPPLPRRLIDCSNPLRVRIVDTSRGSVPRQPYVALSYVWGPSEFQPHRTTAHNLATYLKDGIDPMDLPQTLRDAIYVTRALGVRFLWTDSLCIIQDSLKDMHHELAWMRNVYRYAYLTIDAASSASAAEGFLEQRRPLDSKNVIPFLCPQPPSGEAKIGRLYLRELDSKGPQPADIVTRGVDASHQSHTSKRAWCLQEMLLSTRCLVFTSETLQLRCHSTTQNVGGASHDPKGDPPRLPDATFHPDLLVERGSDRWRTTWQTWYDIVGNYSCRSLSNSSDKLIALSGLAELFARALGSDYIAGLWRITLPGDLLWKTRIPSDGSLPHRPQGYCAPSWSWASVDGPVYQTLCYNSDEGPQAGECIVEVVGFTVLLQNKNLPFGPVIGASLVLRTMLLRVRRHSVPKDGAITRSTIVAALEPIQPPQHGHKEPGVELSGYIQFDCADDVNLHQLWIIPVWRQSCWPLLAFDGLLVTRADTVVWPSAGAVGTVDIYRRVGFCPCILEKLCGMSSSVDLFTMAPRVEVTLV</sequence>
<evidence type="ECO:0000259" key="1">
    <source>
        <dbReference type="Pfam" id="PF06985"/>
    </source>
</evidence>
<accession>A0AAD7TYP5</accession>
<dbReference type="EMBL" id="JAPEVG010000055">
    <property type="protein sequence ID" value="KAJ8489004.1"/>
    <property type="molecule type" value="Genomic_DNA"/>
</dbReference>
<organism evidence="2 3">
    <name type="scientific">Trametes cubensis</name>
    <dbReference type="NCBI Taxonomy" id="1111947"/>
    <lineage>
        <taxon>Eukaryota</taxon>
        <taxon>Fungi</taxon>
        <taxon>Dikarya</taxon>
        <taxon>Basidiomycota</taxon>
        <taxon>Agaricomycotina</taxon>
        <taxon>Agaricomycetes</taxon>
        <taxon>Polyporales</taxon>
        <taxon>Polyporaceae</taxon>
        <taxon>Trametes</taxon>
    </lineage>
</organism>
<name>A0AAD7TYP5_9APHY</name>
<gene>
    <name evidence="2" type="ORF">ONZ51_g3227</name>
</gene>